<evidence type="ECO:0000313" key="8">
    <source>
        <dbReference type="Proteomes" id="UP001153069"/>
    </source>
</evidence>
<organism evidence="7 8">
    <name type="scientific">Seminavis robusta</name>
    <dbReference type="NCBI Taxonomy" id="568900"/>
    <lineage>
        <taxon>Eukaryota</taxon>
        <taxon>Sar</taxon>
        <taxon>Stramenopiles</taxon>
        <taxon>Ochrophyta</taxon>
        <taxon>Bacillariophyta</taxon>
        <taxon>Bacillariophyceae</taxon>
        <taxon>Bacillariophycidae</taxon>
        <taxon>Naviculales</taxon>
        <taxon>Naviculaceae</taxon>
        <taxon>Seminavis</taxon>
    </lineage>
</organism>
<dbReference type="AlphaFoldDB" id="A0A9N8DF23"/>
<dbReference type="PRINTS" id="PR00757">
    <property type="entry name" value="AMINEOXDASEF"/>
</dbReference>
<dbReference type="InterPro" id="IPR002937">
    <property type="entry name" value="Amino_oxidase"/>
</dbReference>
<comment type="cofactor">
    <cofactor evidence="1 4">
        <name>FAD</name>
        <dbReference type="ChEBI" id="CHEBI:57692"/>
    </cofactor>
</comment>
<dbReference type="PANTHER" id="PTHR10742">
    <property type="entry name" value="FLAVIN MONOAMINE OXIDASE"/>
    <property type="match status" value="1"/>
</dbReference>
<protein>
    <recommendedName>
        <fullName evidence="4">Amine oxidase</fullName>
        <ecNumber evidence="4">1.4.3.-</ecNumber>
    </recommendedName>
</protein>
<evidence type="ECO:0000256" key="4">
    <source>
        <dbReference type="RuleBase" id="RU362067"/>
    </source>
</evidence>
<dbReference type="OrthoDB" id="5046242at2759"/>
<dbReference type="EC" id="1.4.3.-" evidence="4"/>
<evidence type="ECO:0000256" key="1">
    <source>
        <dbReference type="ARBA" id="ARBA00001974"/>
    </source>
</evidence>
<evidence type="ECO:0000256" key="3">
    <source>
        <dbReference type="PIRSR" id="PIRSR601613-1"/>
    </source>
</evidence>
<dbReference type="PANTHER" id="PTHR10742:SF313">
    <property type="entry name" value="AMINE OXIDASE"/>
    <property type="match status" value="1"/>
</dbReference>
<evidence type="ECO:0000256" key="2">
    <source>
        <dbReference type="ARBA" id="ARBA00023002"/>
    </source>
</evidence>
<evidence type="ECO:0000313" key="7">
    <source>
        <dbReference type="EMBL" id="CAB9498514.1"/>
    </source>
</evidence>
<gene>
    <name evidence="7" type="ORF">SEMRO_40_G024430.1</name>
</gene>
<name>A0A9N8DF23_9STRA</name>
<keyword evidence="2 4" id="KW-0560">Oxidoreductase</keyword>
<reference evidence="7" key="1">
    <citation type="submission" date="2020-06" db="EMBL/GenBank/DDBJ databases">
        <authorList>
            <consortium name="Plant Systems Biology data submission"/>
        </authorList>
    </citation>
    <scope>NUCLEOTIDE SEQUENCE</scope>
    <source>
        <strain evidence="7">D6</strain>
    </source>
</reference>
<dbReference type="Gene3D" id="3.90.660.10">
    <property type="match status" value="1"/>
</dbReference>
<feature type="domain" description="Amine oxidase" evidence="6">
    <location>
        <begin position="125"/>
        <end position="583"/>
    </location>
</feature>
<dbReference type="SUPFAM" id="SSF51905">
    <property type="entry name" value="FAD/NAD(P)-binding domain"/>
    <property type="match status" value="1"/>
</dbReference>
<sequence length="609" mass="68224">MRWSPIQWLHNLFVAQSLYISVAADRSQRLRGRRLRGGAACVDTVGSVILEAIQKAQDDNNNGGGKRRGRNLLFFDLDRAWNLAQDLYGQVVEELEETSTQTTSTNTTQGERIVADVVIVGAGAAGLSAAAELLEEDPDLNVIILESTERIGGRVRSHTMGAWGREAVVEDGANWIIPLKENVLWEEAQDIGLRGMPNDYTDWIVYDANGTVVDPTLVDAEHKRFTEAFIAAGVDADEQFTAEHESFNDRGVLALLEDNGWAVASDTSGNLDAVMQWLYIDYEYAVRDVSTRYFPYEAPNPFLVTDQRGYETLLQHFQGEHIPRDKILLNQRVTSIDYDADVCIQQCIGVCVGPRYKAIVKTEDGTEYLTQRVILTVSTGVINNDRIDFNPSFQYPHAQYNPYRMAQYVKIFYQFEEPFWGTTEFVEVARNPANRGLCNHWQNMDLAIPGSGIIRCELMTEGFLALIDPVTEELSHATLDSLLDPLRAVYGNETVGAPLDVYYPKINKDVDFGNGAYGAWQIGKSFTDFAKFYGGIDVLTNYCDHNGCNSAGEWILQMSGSASCYDHSEFVHGALFAGQRSARFALESLGYDVKTDTSECDKWWNELER</sequence>
<feature type="binding site" evidence="3">
    <location>
        <position position="333"/>
    </location>
    <ligand>
        <name>FAD</name>
        <dbReference type="ChEBI" id="CHEBI:57692"/>
    </ligand>
</feature>
<accession>A0A9N8DF23</accession>
<proteinExistence type="inferred from homology"/>
<dbReference type="Proteomes" id="UP001153069">
    <property type="component" value="Unassembled WGS sequence"/>
</dbReference>
<evidence type="ECO:0000259" key="6">
    <source>
        <dbReference type="Pfam" id="PF01593"/>
    </source>
</evidence>
<keyword evidence="8" id="KW-1185">Reference proteome</keyword>
<evidence type="ECO:0000256" key="5">
    <source>
        <dbReference type="SAM" id="SignalP"/>
    </source>
</evidence>
<feature type="chain" id="PRO_5040121329" description="Amine oxidase" evidence="5">
    <location>
        <begin position="25"/>
        <end position="609"/>
    </location>
</feature>
<dbReference type="InterPro" id="IPR001613">
    <property type="entry name" value="Flavin_amine_oxidase"/>
</dbReference>
<dbReference type="GO" id="GO:0016491">
    <property type="term" value="F:oxidoreductase activity"/>
    <property type="evidence" value="ECO:0007669"/>
    <property type="project" value="UniProtKB-KW"/>
</dbReference>
<feature type="signal peptide" evidence="5">
    <location>
        <begin position="1"/>
        <end position="24"/>
    </location>
</feature>
<keyword evidence="5" id="KW-0732">Signal</keyword>
<dbReference type="InterPro" id="IPR050281">
    <property type="entry name" value="Flavin_monoamine_oxidase"/>
</dbReference>
<dbReference type="Pfam" id="PF01593">
    <property type="entry name" value="Amino_oxidase"/>
    <property type="match status" value="1"/>
</dbReference>
<dbReference type="Gene3D" id="3.50.50.60">
    <property type="entry name" value="FAD/NAD(P)-binding domain"/>
    <property type="match status" value="1"/>
</dbReference>
<dbReference type="EMBL" id="CAICTM010000040">
    <property type="protein sequence ID" value="CAB9498514.1"/>
    <property type="molecule type" value="Genomic_DNA"/>
</dbReference>
<comment type="caution">
    <text evidence="7">The sequence shown here is derived from an EMBL/GenBank/DDBJ whole genome shotgun (WGS) entry which is preliminary data.</text>
</comment>
<keyword evidence="4" id="KW-0285">Flavoprotein</keyword>
<dbReference type="InterPro" id="IPR036188">
    <property type="entry name" value="FAD/NAD-bd_sf"/>
</dbReference>
<keyword evidence="4" id="KW-0274">FAD</keyword>
<dbReference type="GO" id="GO:0006598">
    <property type="term" value="P:polyamine catabolic process"/>
    <property type="evidence" value="ECO:0007669"/>
    <property type="project" value="TreeGrafter"/>
</dbReference>
<comment type="similarity">
    <text evidence="4">Belongs to the flavin monoamine oxidase family.</text>
</comment>